<protein>
    <recommendedName>
        <fullName evidence="4">Secreted protein</fullName>
    </recommendedName>
</protein>
<evidence type="ECO:0008006" key="4">
    <source>
        <dbReference type="Google" id="ProtNLM"/>
    </source>
</evidence>
<feature type="signal peptide" evidence="1">
    <location>
        <begin position="1"/>
        <end position="21"/>
    </location>
</feature>
<keyword evidence="3" id="KW-1185">Reference proteome</keyword>
<accession>A0A3M7PR03</accession>
<sequence>MASKIIFLFLYLANIINSLQSLTVISFATSLSESSYLCFFWQKRHGYILGPFFVLSKCSPQTLKPQSSTSVKLDCLQLSHKI</sequence>
<dbReference type="AlphaFoldDB" id="A0A3M7PR03"/>
<comment type="caution">
    <text evidence="2">The sequence shown here is derived from an EMBL/GenBank/DDBJ whole genome shotgun (WGS) entry which is preliminary data.</text>
</comment>
<feature type="chain" id="PRO_5017947000" description="Secreted protein" evidence="1">
    <location>
        <begin position="22"/>
        <end position="82"/>
    </location>
</feature>
<dbReference type="EMBL" id="REGN01009318">
    <property type="protein sequence ID" value="RNA01453.1"/>
    <property type="molecule type" value="Genomic_DNA"/>
</dbReference>
<evidence type="ECO:0000256" key="1">
    <source>
        <dbReference type="SAM" id="SignalP"/>
    </source>
</evidence>
<organism evidence="2 3">
    <name type="scientific">Brachionus plicatilis</name>
    <name type="common">Marine rotifer</name>
    <name type="synonym">Brachionus muelleri</name>
    <dbReference type="NCBI Taxonomy" id="10195"/>
    <lineage>
        <taxon>Eukaryota</taxon>
        <taxon>Metazoa</taxon>
        <taxon>Spiralia</taxon>
        <taxon>Gnathifera</taxon>
        <taxon>Rotifera</taxon>
        <taxon>Eurotatoria</taxon>
        <taxon>Monogononta</taxon>
        <taxon>Pseudotrocha</taxon>
        <taxon>Ploima</taxon>
        <taxon>Brachionidae</taxon>
        <taxon>Brachionus</taxon>
    </lineage>
</organism>
<proteinExistence type="predicted"/>
<evidence type="ECO:0000313" key="3">
    <source>
        <dbReference type="Proteomes" id="UP000276133"/>
    </source>
</evidence>
<reference evidence="2 3" key="1">
    <citation type="journal article" date="2018" name="Sci. Rep.">
        <title>Genomic signatures of local adaptation to the degree of environmental predictability in rotifers.</title>
        <authorList>
            <person name="Franch-Gras L."/>
            <person name="Hahn C."/>
            <person name="Garcia-Roger E.M."/>
            <person name="Carmona M.J."/>
            <person name="Serra M."/>
            <person name="Gomez A."/>
        </authorList>
    </citation>
    <scope>NUCLEOTIDE SEQUENCE [LARGE SCALE GENOMIC DNA]</scope>
    <source>
        <strain evidence="2">HYR1</strain>
    </source>
</reference>
<dbReference type="Proteomes" id="UP000276133">
    <property type="component" value="Unassembled WGS sequence"/>
</dbReference>
<name>A0A3M7PR03_BRAPC</name>
<keyword evidence="1" id="KW-0732">Signal</keyword>
<evidence type="ECO:0000313" key="2">
    <source>
        <dbReference type="EMBL" id="RNA01453.1"/>
    </source>
</evidence>
<gene>
    <name evidence="2" type="ORF">BpHYR1_009655</name>
</gene>